<proteinExistence type="predicted"/>
<keyword evidence="2" id="KW-1185">Reference proteome</keyword>
<protein>
    <submittedName>
        <fullName evidence="1">Uncharacterized protein</fullName>
    </submittedName>
</protein>
<name>A0ABW8U521_9GAMM</name>
<organism evidence="1 2">
    <name type="scientific">Moraxella oculi</name>
    <dbReference type="NCBI Taxonomy" id="2940516"/>
    <lineage>
        <taxon>Bacteria</taxon>
        <taxon>Pseudomonadati</taxon>
        <taxon>Pseudomonadota</taxon>
        <taxon>Gammaproteobacteria</taxon>
        <taxon>Moraxellales</taxon>
        <taxon>Moraxellaceae</taxon>
        <taxon>Moraxella</taxon>
    </lineage>
</organism>
<comment type="caution">
    <text evidence="1">The sequence shown here is derived from an EMBL/GenBank/DDBJ whole genome shotgun (WGS) entry which is preliminary data.</text>
</comment>
<dbReference type="RefSeq" id="WP_046701463.1">
    <property type="nucleotide sequence ID" value="NZ_JBJJXE010000005.1"/>
</dbReference>
<evidence type="ECO:0000313" key="1">
    <source>
        <dbReference type="EMBL" id="MFL1732244.1"/>
    </source>
</evidence>
<dbReference type="EMBL" id="JBJJXE010000005">
    <property type="protein sequence ID" value="MFL1732244.1"/>
    <property type="molecule type" value="Genomic_DNA"/>
</dbReference>
<sequence>MSNIYQLPQEIGFNELKKYIDTNDNKKAIEGIIGASLYCKDREGLHYFIGDVLRNCQNNLIKNACIKACSHMVRIDGYINDDIISYINNLNGEGLYDGAISDFQDDIEIYLK</sequence>
<accession>A0ABW8U521</accession>
<dbReference type="Proteomes" id="UP001624684">
    <property type="component" value="Unassembled WGS sequence"/>
</dbReference>
<reference evidence="1 2" key="1">
    <citation type="submission" date="2024-11" db="EMBL/GenBank/DDBJ databases">
        <title>First Report of Moraxella oculi in Brazil in an Infectious Bovine Keratoconjunctivitis Outbreak.</title>
        <authorList>
            <person name="Carvalho C.V."/>
            <person name="Domingues R."/>
            <person name="Coutinho C."/>
            <person name="Honorio N.T.B.S."/>
            <person name="Faza D.R.L.R."/>
            <person name="Carvalho W.A."/>
            <person name="Machado A.B.F."/>
            <person name="Martins M.F."/>
            <person name="Gaspar E.B."/>
        </authorList>
    </citation>
    <scope>NUCLEOTIDE SEQUENCE [LARGE SCALE GENOMIC DNA]</scope>
    <source>
        <strain evidence="1 2">2117LE</strain>
    </source>
</reference>
<evidence type="ECO:0000313" key="2">
    <source>
        <dbReference type="Proteomes" id="UP001624684"/>
    </source>
</evidence>
<gene>
    <name evidence="1" type="ORF">ACJHVH_04430</name>
</gene>